<evidence type="ECO:0000313" key="1">
    <source>
        <dbReference type="EMBL" id="QDU44714.1"/>
    </source>
</evidence>
<dbReference type="KEGG" id="sdyn:Mal52_32000"/>
<organism evidence="1 2">
    <name type="scientific">Symmachiella dynata</name>
    <dbReference type="NCBI Taxonomy" id="2527995"/>
    <lineage>
        <taxon>Bacteria</taxon>
        <taxon>Pseudomonadati</taxon>
        <taxon>Planctomycetota</taxon>
        <taxon>Planctomycetia</taxon>
        <taxon>Planctomycetales</taxon>
        <taxon>Planctomycetaceae</taxon>
        <taxon>Symmachiella</taxon>
    </lineage>
</organism>
<name>A0A517ZQE6_9PLAN</name>
<proteinExistence type="predicted"/>
<evidence type="ECO:0000313" key="2">
    <source>
        <dbReference type="Proteomes" id="UP000319383"/>
    </source>
</evidence>
<reference evidence="1 2" key="1">
    <citation type="submission" date="2019-02" db="EMBL/GenBank/DDBJ databases">
        <title>Deep-cultivation of Planctomycetes and their phenomic and genomic characterization uncovers novel biology.</title>
        <authorList>
            <person name="Wiegand S."/>
            <person name="Jogler M."/>
            <person name="Boedeker C."/>
            <person name="Pinto D."/>
            <person name="Vollmers J."/>
            <person name="Rivas-Marin E."/>
            <person name="Kohn T."/>
            <person name="Peeters S.H."/>
            <person name="Heuer A."/>
            <person name="Rast P."/>
            <person name="Oberbeckmann S."/>
            <person name="Bunk B."/>
            <person name="Jeske O."/>
            <person name="Meyerdierks A."/>
            <person name="Storesund J.E."/>
            <person name="Kallscheuer N."/>
            <person name="Luecker S."/>
            <person name="Lage O.M."/>
            <person name="Pohl T."/>
            <person name="Merkel B.J."/>
            <person name="Hornburger P."/>
            <person name="Mueller R.-W."/>
            <person name="Bruemmer F."/>
            <person name="Labrenz M."/>
            <person name="Spormann A.M."/>
            <person name="Op den Camp H."/>
            <person name="Overmann J."/>
            <person name="Amann R."/>
            <person name="Jetten M.S.M."/>
            <person name="Mascher T."/>
            <person name="Medema M.H."/>
            <person name="Devos D.P."/>
            <person name="Kaster A.-K."/>
            <person name="Ovreas L."/>
            <person name="Rohde M."/>
            <person name="Galperin M.Y."/>
            <person name="Jogler C."/>
        </authorList>
    </citation>
    <scope>NUCLEOTIDE SEQUENCE [LARGE SCALE GENOMIC DNA]</scope>
    <source>
        <strain evidence="1 2">Mal52</strain>
    </source>
</reference>
<dbReference type="Proteomes" id="UP000319383">
    <property type="component" value="Chromosome"/>
</dbReference>
<dbReference type="InterPro" id="IPR052552">
    <property type="entry name" value="YeaO-like"/>
</dbReference>
<sequence length="125" mass="15019">MAKRQPEIRIARAYNPPPADDCYRVLVDRLWPRGIKKENLNLDRWMKDLAPSTDLRRWFNHDPQRWDQFRKRYFKELDALSDSVSEMLNTAGERPILFLYGARDEQHNQAIVLKEWIEKHAEALK</sequence>
<dbReference type="AlphaFoldDB" id="A0A517ZQE6"/>
<gene>
    <name evidence="1" type="ORF">Mal52_32000</name>
</gene>
<protein>
    <recommendedName>
        <fullName evidence="3">DUF488 domain-containing protein</fullName>
    </recommendedName>
</protein>
<dbReference type="PANTHER" id="PTHR36849">
    <property type="entry name" value="CYTOPLASMIC PROTEIN-RELATED"/>
    <property type="match status" value="1"/>
</dbReference>
<dbReference type="PANTHER" id="PTHR36849:SF1">
    <property type="entry name" value="CYTOPLASMIC PROTEIN"/>
    <property type="match status" value="1"/>
</dbReference>
<keyword evidence="2" id="KW-1185">Reference proteome</keyword>
<evidence type="ECO:0008006" key="3">
    <source>
        <dbReference type="Google" id="ProtNLM"/>
    </source>
</evidence>
<dbReference type="RefSeq" id="WP_145377023.1">
    <property type="nucleotide sequence ID" value="NZ_CP036276.1"/>
</dbReference>
<dbReference type="Pfam" id="PF22752">
    <property type="entry name" value="DUF488-N3i"/>
    <property type="match status" value="1"/>
</dbReference>
<dbReference type="EMBL" id="CP036276">
    <property type="protein sequence ID" value="QDU44714.1"/>
    <property type="molecule type" value="Genomic_DNA"/>
</dbReference>
<accession>A0A517ZQE6</accession>